<comment type="caution">
    <text evidence="2">The sequence shown here is derived from an EMBL/GenBank/DDBJ whole genome shotgun (WGS) entry which is preliminary data.</text>
</comment>
<accession>A0A847SPD0</accession>
<dbReference type="AlphaFoldDB" id="A0A847SPD0"/>
<keyword evidence="3" id="KW-1185">Reference proteome</keyword>
<sequence>MSKLKSITTIITLLVMFGYIFYKIGKVQLAKYLLKHDPRRARAVIIDDRNYWGNSPVSHTWSYSYRFYINGKAFDNDSQDPQLQIGDSIDIQYVKDWPIFNRPIQK</sequence>
<protein>
    <recommendedName>
        <fullName evidence="4">DUF3592 domain-containing protein</fullName>
    </recommendedName>
</protein>
<proteinExistence type="predicted"/>
<feature type="transmembrane region" description="Helical" evidence="1">
    <location>
        <begin position="6"/>
        <end position="25"/>
    </location>
</feature>
<evidence type="ECO:0008006" key="4">
    <source>
        <dbReference type="Google" id="ProtNLM"/>
    </source>
</evidence>
<keyword evidence="1" id="KW-0472">Membrane</keyword>
<gene>
    <name evidence="2" type="ORF">HGH91_13915</name>
</gene>
<keyword evidence="1" id="KW-0812">Transmembrane</keyword>
<evidence type="ECO:0000256" key="1">
    <source>
        <dbReference type="SAM" id="Phobius"/>
    </source>
</evidence>
<dbReference type="EMBL" id="JABAHZ010000003">
    <property type="protein sequence ID" value="NLR79728.1"/>
    <property type="molecule type" value="Genomic_DNA"/>
</dbReference>
<evidence type="ECO:0000313" key="2">
    <source>
        <dbReference type="EMBL" id="NLR79728.1"/>
    </source>
</evidence>
<dbReference type="Proteomes" id="UP000552864">
    <property type="component" value="Unassembled WGS sequence"/>
</dbReference>
<dbReference type="RefSeq" id="WP_168739108.1">
    <property type="nucleotide sequence ID" value="NZ_JABAHZ010000003.1"/>
</dbReference>
<keyword evidence="1" id="KW-1133">Transmembrane helix</keyword>
<reference evidence="2 3" key="1">
    <citation type="submission" date="2020-04" db="EMBL/GenBank/DDBJ databases">
        <authorList>
            <person name="Yin C."/>
        </authorList>
    </citation>
    <scope>NUCLEOTIDE SEQUENCE [LARGE SCALE GENOMIC DNA]</scope>
    <source>
        <strain evidence="2 3">Ak56</strain>
    </source>
</reference>
<organism evidence="2 3">
    <name type="scientific">Chitinophaga eiseniae</name>
    <dbReference type="NCBI Taxonomy" id="634771"/>
    <lineage>
        <taxon>Bacteria</taxon>
        <taxon>Pseudomonadati</taxon>
        <taxon>Bacteroidota</taxon>
        <taxon>Chitinophagia</taxon>
        <taxon>Chitinophagales</taxon>
        <taxon>Chitinophagaceae</taxon>
        <taxon>Chitinophaga</taxon>
    </lineage>
</organism>
<name>A0A847SPD0_9BACT</name>
<evidence type="ECO:0000313" key="3">
    <source>
        <dbReference type="Proteomes" id="UP000552864"/>
    </source>
</evidence>